<dbReference type="Proteomes" id="UP001055811">
    <property type="component" value="Linkage Group LG09"/>
</dbReference>
<dbReference type="EMBL" id="CM042017">
    <property type="protein sequence ID" value="KAI3688718.1"/>
    <property type="molecule type" value="Genomic_DNA"/>
</dbReference>
<evidence type="ECO:0000313" key="2">
    <source>
        <dbReference type="Proteomes" id="UP001055811"/>
    </source>
</evidence>
<reference evidence="1 2" key="2">
    <citation type="journal article" date="2022" name="Mol. Ecol. Resour.">
        <title>The genomes of chicory, endive, great burdock and yacon provide insights into Asteraceae paleo-polyploidization history and plant inulin production.</title>
        <authorList>
            <person name="Fan W."/>
            <person name="Wang S."/>
            <person name="Wang H."/>
            <person name="Wang A."/>
            <person name="Jiang F."/>
            <person name="Liu H."/>
            <person name="Zhao H."/>
            <person name="Xu D."/>
            <person name="Zhang Y."/>
        </authorList>
    </citation>
    <scope>NUCLEOTIDE SEQUENCE [LARGE SCALE GENOMIC DNA]</scope>
    <source>
        <strain evidence="2">cv. Punajuju</strain>
        <tissue evidence="1">Leaves</tissue>
    </source>
</reference>
<organism evidence="1 2">
    <name type="scientific">Cichorium intybus</name>
    <name type="common">Chicory</name>
    <dbReference type="NCBI Taxonomy" id="13427"/>
    <lineage>
        <taxon>Eukaryota</taxon>
        <taxon>Viridiplantae</taxon>
        <taxon>Streptophyta</taxon>
        <taxon>Embryophyta</taxon>
        <taxon>Tracheophyta</taxon>
        <taxon>Spermatophyta</taxon>
        <taxon>Magnoliopsida</taxon>
        <taxon>eudicotyledons</taxon>
        <taxon>Gunneridae</taxon>
        <taxon>Pentapetalae</taxon>
        <taxon>asterids</taxon>
        <taxon>campanulids</taxon>
        <taxon>Asterales</taxon>
        <taxon>Asteraceae</taxon>
        <taxon>Cichorioideae</taxon>
        <taxon>Cichorieae</taxon>
        <taxon>Cichoriinae</taxon>
        <taxon>Cichorium</taxon>
    </lineage>
</organism>
<accession>A0ACB8YTT9</accession>
<gene>
    <name evidence="1" type="ORF">L2E82_46505</name>
</gene>
<name>A0ACB8YTT9_CICIN</name>
<evidence type="ECO:0000313" key="1">
    <source>
        <dbReference type="EMBL" id="KAI3688718.1"/>
    </source>
</evidence>
<keyword evidence="2" id="KW-1185">Reference proteome</keyword>
<sequence>MTNKSISVLYLKCLEACIERTKTSSEEVKLDLKAAKERLDNDHCRLEKVKNVVEAICEGSCVMLCGPTGCTGKTSLASSIDGALGRKFVRISLGGVKLYMRECV</sequence>
<reference evidence="2" key="1">
    <citation type="journal article" date="2022" name="Mol. Ecol. Resour.">
        <title>The genomes of chicory, endive, great burdock and yacon provide insights into Asteraceae palaeo-polyploidization history and plant inulin production.</title>
        <authorList>
            <person name="Fan W."/>
            <person name="Wang S."/>
            <person name="Wang H."/>
            <person name="Wang A."/>
            <person name="Jiang F."/>
            <person name="Liu H."/>
            <person name="Zhao H."/>
            <person name="Xu D."/>
            <person name="Zhang Y."/>
        </authorList>
    </citation>
    <scope>NUCLEOTIDE SEQUENCE [LARGE SCALE GENOMIC DNA]</scope>
    <source>
        <strain evidence="2">cv. Punajuju</strain>
    </source>
</reference>
<proteinExistence type="predicted"/>
<comment type="caution">
    <text evidence="1">The sequence shown here is derived from an EMBL/GenBank/DDBJ whole genome shotgun (WGS) entry which is preliminary data.</text>
</comment>
<protein>
    <submittedName>
        <fullName evidence="1">Uncharacterized protein</fullName>
    </submittedName>
</protein>